<evidence type="ECO:0000256" key="6">
    <source>
        <dbReference type="ARBA" id="ARBA00022592"/>
    </source>
</evidence>
<dbReference type="CDD" id="cd13653">
    <property type="entry name" value="PBP2_phosphate_like_1"/>
    <property type="match status" value="1"/>
</dbReference>
<comment type="subunit">
    <text evidence="4 10">The complex is composed of two ATP-binding proteins (PstB), two transmembrane proteins (PstC and PstA) and a solute-binding protein (PstS).</text>
</comment>
<evidence type="ECO:0000256" key="2">
    <source>
        <dbReference type="ARBA" id="ARBA00004193"/>
    </source>
</evidence>
<evidence type="ECO:0000256" key="5">
    <source>
        <dbReference type="ARBA" id="ARBA00022448"/>
    </source>
</evidence>
<feature type="compositionally biased region" description="Basic and acidic residues" evidence="11">
    <location>
        <begin position="31"/>
        <end position="40"/>
    </location>
</feature>
<dbReference type="GO" id="GO:0005886">
    <property type="term" value="C:plasma membrane"/>
    <property type="evidence" value="ECO:0007669"/>
    <property type="project" value="UniProtKB-SubCell"/>
</dbReference>
<comment type="function">
    <text evidence="1">Part of the ABC transporter complex PstSACB involved in phosphate import.</text>
</comment>
<evidence type="ECO:0000256" key="1">
    <source>
        <dbReference type="ARBA" id="ARBA00002841"/>
    </source>
</evidence>
<dbReference type="RefSeq" id="WP_170847902.1">
    <property type="nucleotide sequence ID" value="NZ_BAABFM010000010.1"/>
</dbReference>
<dbReference type="AlphaFoldDB" id="A0A1I5DY76"/>
<feature type="compositionally biased region" description="Low complexity" evidence="11">
    <location>
        <begin position="41"/>
        <end position="55"/>
    </location>
</feature>
<keyword evidence="14" id="KW-1185">Reference proteome</keyword>
<keyword evidence="6 10" id="KW-0592">Phosphate transport</keyword>
<keyword evidence="10" id="KW-0472">Membrane</keyword>
<dbReference type="Proteomes" id="UP000198806">
    <property type="component" value="Unassembled WGS sequence"/>
</dbReference>
<dbReference type="InterPro" id="IPR024370">
    <property type="entry name" value="PBP_domain"/>
</dbReference>
<dbReference type="Gene3D" id="3.40.190.10">
    <property type="entry name" value="Periplasmic binding protein-like II"/>
    <property type="match status" value="2"/>
</dbReference>
<evidence type="ECO:0000256" key="4">
    <source>
        <dbReference type="ARBA" id="ARBA00011529"/>
    </source>
</evidence>
<accession>A0A1I5DY76</accession>
<organism evidence="13 14">
    <name type="scientific">Anaerocolumna aminovalerica</name>
    <dbReference type="NCBI Taxonomy" id="1527"/>
    <lineage>
        <taxon>Bacteria</taxon>
        <taxon>Bacillati</taxon>
        <taxon>Bacillota</taxon>
        <taxon>Clostridia</taxon>
        <taxon>Lachnospirales</taxon>
        <taxon>Lachnospiraceae</taxon>
        <taxon>Anaerocolumna</taxon>
    </lineage>
</organism>
<reference evidence="13 14" key="1">
    <citation type="submission" date="2016-10" db="EMBL/GenBank/DDBJ databases">
        <authorList>
            <person name="de Groot N.N."/>
        </authorList>
    </citation>
    <scope>NUCLEOTIDE SEQUENCE [LARGE SCALE GENOMIC DNA]</scope>
    <source>
        <strain evidence="13 14">DSM 1283</strain>
    </source>
</reference>
<feature type="region of interest" description="Disordered" evidence="11">
    <location>
        <begin position="31"/>
        <end position="61"/>
    </location>
</feature>
<comment type="subcellular location">
    <subcellularLocation>
        <location evidence="2 10">Cell membrane</location>
        <topology evidence="2 10">Lipid-anchor</topology>
    </subcellularLocation>
</comment>
<keyword evidence="7 10" id="KW-0732">Signal</keyword>
<comment type="similarity">
    <text evidence="3 10">Belongs to the PstS family.</text>
</comment>
<evidence type="ECO:0000313" key="13">
    <source>
        <dbReference type="EMBL" id="SFO04010.1"/>
    </source>
</evidence>
<dbReference type="PANTHER" id="PTHR30570">
    <property type="entry name" value="PERIPLASMIC PHOSPHATE BINDING COMPONENT OF PHOSPHATE ABC TRANSPORTER"/>
    <property type="match status" value="1"/>
</dbReference>
<evidence type="ECO:0000259" key="12">
    <source>
        <dbReference type="Pfam" id="PF12849"/>
    </source>
</evidence>
<dbReference type="PANTHER" id="PTHR30570:SF1">
    <property type="entry name" value="PHOSPHATE-BINDING PROTEIN PSTS"/>
    <property type="match status" value="1"/>
</dbReference>
<keyword evidence="10" id="KW-1003">Cell membrane</keyword>
<gene>
    <name evidence="13" type="ORF">SAMN04489757_10754</name>
</gene>
<dbReference type="InterPro" id="IPR011862">
    <property type="entry name" value="Phos-bd"/>
</dbReference>
<evidence type="ECO:0000256" key="8">
    <source>
        <dbReference type="ARBA" id="ARBA00023139"/>
    </source>
</evidence>
<evidence type="ECO:0000313" key="14">
    <source>
        <dbReference type="Proteomes" id="UP000198806"/>
    </source>
</evidence>
<dbReference type="SUPFAM" id="SSF53850">
    <property type="entry name" value="Periplasmic binding protein-like II"/>
    <property type="match status" value="1"/>
</dbReference>
<dbReference type="STRING" id="1527.SAMN04489757_10754"/>
<evidence type="ECO:0000256" key="9">
    <source>
        <dbReference type="ARBA" id="ARBA00023288"/>
    </source>
</evidence>
<feature type="signal peptide" evidence="10">
    <location>
        <begin position="1"/>
        <end position="24"/>
    </location>
</feature>
<keyword evidence="9 10" id="KW-0449">Lipoprotein</keyword>
<evidence type="ECO:0000256" key="3">
    <source>
        <dbReference type="ARBA" id="ARBA00008725"/>
    </source>
</evidence>
<name>A0A1I5DY76_9FIRM</name>
<dbReference type="EMBL" id="FOWD01000007">
    <property type="protein sequence ID" value="SFO04010.1"/>
    <property type="molecule type" value="Genomic_DNA"/>
</dbReference>
<feature type="chain" id="PRO_5027139913" description="Phosphate-binding protein" evidence="10">
    <location>
        <begin position="25"/>
        <end position="307"/>
    </location>
</feature>
<dbReference type="PROSITE" id="PS51257">
    <property type="entry name" value="PROKAR_LIPOPROTEIN"/>
    <property type="match status" value="1"/>
</dbReference>
<keyword evidence="5 10" id="KW-0813">Transport</keyword>
<proteinExistence type="inferred from homology"/>
<evidence type="ECO:0000256" key="10">
    <source>
        <dbReference type="RuleBase" id="RU367119"/>
    </source>
</evidence>
<sequence length="307" mass="32745">MKKFFNMKKIISFMLVFTMMFVLAACGKKGDKVDENKTGTEEPTPEVTETPTTTETPDKTDTTALAGTVSITGSTSVEKILMDMISDFTAYNPDVKINYTGTGSSAGITDAMNGANDIGASSRNLKEEEKGLEQVIFAYDGIAVVLHPSNKIADLTIEQILKIYSGEITNWSELGGKDANIIVVSREGASGTRGAFEELTGLGDVGLVESATVVEGNGNVQATVAGNENAIGYVSFSFINEKVKAVTVDGIEATPENAKEGTYVLSRPFLLVYNKDTASPEASAFLEYVVSPDAQEFVEDHGGIRVD</sequence>
<dbReference type="InterPro" id="IPR050811">
    <property type="entry name" value="Phosphate_ABC_transporter"/>
</dbReference>
<feature type="domain" description="PBP" evidence="12">
    <location>
        <begin position="62"/>
        <end position="292"/>
    </location>
</feature>
<dbReference type="GO" id="GO:0042301">
    <property type="term" value="F:phosphate ion binding"/>
    <property type="evidence" value="ECO:0007669"/>
    <property type="project" value="UniProtKB-UniRule"/>
</dbReference>
<dbReference type="Pfam" id="PF12849">
    <property type="entry name" value="PBP_like_2"/>
    <property type="match status" value="1"/>
</dbReference>
<evidence type="ECO:0000256" key="11">
    <source>
        <dbReference type="SAM" id="MobiDB-lite"/>
    </source>
</evidence>
<dbReference type="GO" id="GO:0006817">
    <property type="term" value="P:phosphate ion transport"/>
    <property type="evidence" value="ECO:0007669"/>
    <property type="project" value="UniProtKB-UniRule"/>
</dbReference>
<comment type="function">
    <text evidence="10">Involved in the system for phosphate transport across the cytoplasmic membrane.</text>
</comment>
<evidence type="ECO:0000256" key="7">
    <source>
        <dbReference type="ARBA" id="ARBA00022729"/>
    </source>
</evidence>
<protein>
    <recommendedName>
        <fullName evidence="10">Phosphate-binding protein</fullName>
    </recommendedName>
</protein>
<dbReference type="NCBIfam" id="TIGR02136">
    <property type="entry name" value="ptsS_2"/>
    <property type="match status" value="1"/>
</dbReference>
<keyword evidence="8 10" id="KW-0564">Palmitate</keyword>